<feature type="domain" description="Cation efflux protein cytoplasmic" evidence="1">
    <location>
        <begin position="6"/>
        <end position="82"/>
    </location>
</feature>
<dbReference type="InterPro" id="IPR036837">
    <property type="entry name" value="Cation_efflux_CTD_sf"/>
</dbReference>
<name>X1HYR1_9ZZZZ</name>
<dbReference type="AlphaFoldDB" id="X1HYR1"/>
<organism evidence="2">
    <name type="scientific">marine sediment metagenome</name>
    <dbReference type="NCBI Taxonomy" id="412755"/>
    <lineage>
        <taxon>unclassified sequences</taxon>
        <taxon>metagenomes</taxon>
        <taxon>ecological metagenomes</taxon>
    </lineage>
</organism>
<evidence type="ECO:0000259" key="1">
    <source>
        <dbReference type="Pfam" id="PF16916"/>
    </source>
</evidence>
<protein>
    <recommendedName>
        <fullName evidence="1">Cation efflux protein cytoplasmic domain-containing protein</fullName>
    </recommendedName>
</protein>
<proteinExistence type="predicted"/>
<sequence length="93" mass="10952">LIGEEPTEDFKAKVRKIVTNIVSHDVKLHHLHSHKYGDNRELTFHIRLPADMILEDAHRVAEKLEKKIREEMNIETTIHVEPIIVRKSKKQTK</sequence>
<dbReference type="Gene3D" id="3.30.70.1350">
    <property type="entry name" value="Cation efflux protein, cytoplasmic domain"/>
    <property type="match status" value="1"/>
</dbReference>
<evidence type="ECO:0000313" key="2">
    <source>
        <dbReference type="EMBL" id="GAH50438.1"/>
    </source>
</evidence>
<feature type="non-terminal residue" evidence="2">
    <location>
        <position position="1"/>
    </location>
</feature>
<dbReference type="Pfam" id="PF16916">
    <property type="entry name" value="ZT_dimer"/>
    <property type="match status" value="1"/>
</dbReference>
<dbReference type="InterPro" id="IPR027470">
    <property type="entry name" value="Cation_efflux_CTD"/>
</dbReference>
<gene>
    <name evidence="2" type="ORF">S03H2_29683</name>
</gene>
<accession>X1HYR1</accession>
<dbReference type="SUPFAM" id="SSF160240">
    <property type="entry name" value="Cation efflux protein cytoplasmic domain-like"/>
    <property type="match status" value="1"/>
</dbReference>
<dbReference type="EMBL" id="BARU01017927">
    <property type="protein sequence ID" value="GAH50438.1"/>
    <property type="molecule type" value="Genomic_DNA"/>
</dbReference>
<reference evidence="2" key="1">
    <citation type="journal article" date="2014" name="Front. Microbiol.">
        <title>High frequency of phylogenetically diverse reductive dehalogenase-homologous genes in deep subseafloor sedimentary metagenomes.</title>
        <authorList>
            <person name="Kawai M."/>
            <person name="Futagami T."/>
            <person name="Toyoda A."/>
            <person name="Takaki Y."/>
            <person name="Nishi S."/>
            <person name="Hori S."/>
            <person name="Arai W."/>
            <person name="Tsubouchi T."/>
            <person name="Morono Y."/>
            <person name="Uchiyama I."/>
            <person name="Ito T."/>
            <person name="Fujiyama A."/>
            <person name="Inagaki F."/>
            <person name="Takami H."/>
        </authorList>
    </citation>
    <scope>NUCLEOTIDE SEQUENCE</scope>
    <source>
        <strain evidence="2">Expedition CK06-06</strain>
    </source>
</reference>
<comment type="caution">
    <text evidence="2">The sequence shown here is derived from an EMBL/GenBank/DDBJ whole genome shotgun (WGS) entry which is preliminary data.</text>
</comment>